<protein>
    <submittedName>
        <fullName evidence="2">Uncharacterized protein</fullName>
    </submittedName>
</protein>
<keyword evidence="1" id="KW-0732">Signal</keyword>
<dbReference type="Proteomes" id="UP000663823">
    <property type="component" value="Unassembled WGS sequence"/>
</dbReference>
<dbReference type="EMBL" id="CAJOAX010013686">
    <property type="protein sequence ID" value="CAF4134006.1"/>
    <property type="molecule type" value="Genomic_DNA"/>
</dbReference>
<dbReference type="AlphaFoldDB" id="A0A819XBL4"/>
<proteinExistence type="predicted"/>
<feature type="signal peptide" evidence="1">
    <location>
        <begin position="1"/>
        <end position="23"/>
    </location>
</feature>
<accession>A0A819XBL4</accession>
<evidence type="ECO:0000313" key="3">
    <source>
        <dbReference type="Proteomes" id="UP000663823"/>
    </source>
</evidence>
<comment type="caution">
    <text evidence="2">The sequence shown here is derived from an EMBL/GenBank/DDBJ whole genome shotgun (WGS) entry which is preliminary data.</text>
</comment>
<evidence type="ECO:0000313" key="2">
    <source>
        <dbReference type="EMBL" id="CAF4134006.1"/>
    </source>
</evidence>
<reference evidence="2" key="1">
    <citation type="submission" date="2021-02" db="EMBL/GenBank/DDBJ databases">
        <authorList>
            <person name="Nowell W R."/>
        </authorList>
    </citation>
    <scope>NUCLEOTIDE SEQUENCE</scope>
</reference>
<dbReference type="InterPro" id="IPR024509">
    <property type="entry name" value="Anti-LPS_factor/Scygonadin"/>
</dbReference>
<sequence>MSRTTIFVVSSLVILVALSSSYAWNFGNMDQIAQSFLQRHGMQASGNGNGGHGKFAITSCVSAASTGNYMACVGQLAHKIWTLHNWSEDTPITLCGMQCIGNLKGRISKLKWKWDAKFRCDGKAPAELKRAVTKVATDVVVQNVEDFSKRMCRVLQNDGDYLR</sequence>
<feature type="chain" id="PRO_5032715309" evidence="1">
    <location>
        <begin position="24"/>
        <end position="163"/>
    </location>
</feature>
<evidence type="ECO:0000256" key="1">
    <source>
        <dbReference type="SAM" id="SignalP"/>
    </source>
</evidence>
<name>A0A819XBL4_9BILA</name>
<dbReference type="Pfam" id="PF11630">
    <property type="entry name" value="Anti-LPS-SCYG"/>
    <property type="match status" value="1"/>
</dbReference>
<organism evidence="2 3">
    <name type="scientific">Rotaria sordida</name>
    <dbReference type="NCBI Taxonomy" id="392033"/>
    <lineage>
        <taxon>Eukaryota</taxon>
        <taxon>Metazoa</taxon>
        <taxon>Spiralia</taxon>
        <taxon>Gnathifera</taxon>
        <taxon>Rotifera</taxon>
        <taxon>Eurotatoria</taxon>
        <taxon>Bdelloidea</taxon>
        <taxon>Philodinida</taxon>
        <taxon>Philodinidae</taxon>
        <taxon>Rotaria</taxon>
    </lineage>
</organism>
<gene>
    <name evidence="2" type="ORF">OTI717_LOCUS35413</name>
</gene>